<dbReference type="GO" id="GO:0004553">
    <property type="term" value="F:hydrolase activity, hydrolyzing O-glycosyl compounds"/>
    <property type="evidence" value="ECO:0007669"/>
    <property type="project" value="InterPro"/>
</dbReference>
<evidence type="ECO:0000313" key="9">
    <source>
        <dbReference type="Proteomes" id="UP000823933"/>
    </source>
</evidence>
<evidence type="ECO:0000256" key="1">
    <source>
        <dbReference type="ARBA" id="ARBA00007401"/>
    </source>
</evidence>
<dbReference type="Pfam" id="PF00703">
    <property type="entry name" value="Glyco_hydro_2"/>
    <property type="match status" value="1"/>
</dbReference>
<accession>A0A9D1TVC3</accession>
<dbReference type="InterPro" id="IPR008979">
    <property type="entry name" value="Galactose-bd-like_sf"/>
</dbReference>
<keyword evidence="3" id="KW-0326">Glycosidase</keyword>
<comment type="similarity">
    <text evidence="1">Belongs to the glycosyl hydrolase 2 family.</text>
</comment>
<reference evidence="8" key="2">
    <citation type="submission" date="2021-04" db="EMBL/GenBank/DDBJ databases">
        <authorList>
            <person name="Gilroy R."/>
        </authorList>
    </citation>
    <scope>NUCLEOTIDE SEQUENCE</scope>
    <source>
        <strain evidence="8">ChiHcolR34-3080</strain>
    </source>
</reference>
<dbReference type="InterPro" id="IPR006103">
    <property type="entry name" value="Glyco_hydro_2_cat"/>
</dbReference>
<dbReference type="PANTHER" id="PTHR42732">
    <property type="entry name" value="BETA-GALACTOSIDASE"/>
    <property type="match status" value="1"/>
</dbReference>
<evidence type="ECO:0000259" key="5">
    <source>
        <dbReference type="Pfam" id="PF00703"/>
    </source>
</evidence>
<name>A0A9D1TVC3_9FIRM</name>
<dbReference type="InterPro" id="IPR036156">
    <property type="entry name" value="Beta-gal/glucu_dom_sf"/>
</dbReference>
<dbReference type="InterPro" id="IPR051913">
    <property type="entry name" value="GH2_Domain-Containing"/>
</dbReference>
<dbReference type="Gene3D" id="2.60.120.260">
    <property type="entry name" value="Galactose-binding domain-like"/>
    <property type="match status" value="1"/>
</dbReference>
<feature type="region of interest" description="Disordered" evidence="4">
    <location>
        <begin position="392"/>
        <end position="411"/>
    </location>
</feature>
<dbReference type="EMBL" id="DXHQ01000023">
    <property type="protein sequence ID" value="HIW08163.1"/>
    <property type="molecule type" value="Genomic_DNA"/>
</dbReference>
<proteinExistence type="inferred from homology"/>
<dbReference type="InterPro" id="IPR006102">
    <property type="entry name" value="Ig-like_GH2"/>
</dbReference>
<dbReference type="Proteomes" id="UP000823933">
    <property type="component" value="Unassembled WGS sequence"/>
</dbReference>
<organism evidence="8 9">
    <name type="scientific">Candidatus Faecalibacterium intestinigallinarum</name>
    <dbReference type="NCBI Taxonomy" id="2838581"/>
    <lineage>
        <taxon>Bacteria</taxon>
        <taxon>Bacillati</taxon>
        <taxon>Bacillota</taxon>
        <taxon>Clostridia</taxon>
        <taxon>Eubacteriales</taxon>
        <taxon>Oscillospiraceae</taxon>
        <taxon>Faecalibacterium</taxon>
    </lineage>
</organism>
<protein>
    <submittedName>
        <fullName evidence="8">Glycoside hydrolase family 2</fullName>
    </submittedName>
</protein>
<dbReference type="SUPFAM" id="SSF49785">
    <property type="entry name" value="Galactose-binding domain-like"/>
    <property type="match status" value="1"/>
</dbReference>
<evidence type="ECO:0000259" key="6">
    <source>
        <dbReference type="Pfam" id="PF02836"/>
    </source>
</evidence>
<dbReference type="SUPFAM" id="SSF49303">
    <property type="entry name" value="beta-Galactosidase/glucuronidase domain"/>
    <property type="match status" value="1"/>
</dbReference>
<evidence type="ECO:0000256" key="3">
    <source>
        <dbReference type="ARBA" id="ARBA00023295"/>
    </source>
</evidence>
<evidence type="ECO:0000259" key="7">
    <source>
        <dbReference type="Pfam" id="PF02837"/>
    </source>
</evidence>
<dbReference type="AlphaFoldDB" id="A0A9D1TVC3"/>
<dbReference type="Pfam" id="PF02836">
    <property type="entry name" value="Glyco_hydro_2_C"/>
    <property type="match status" value="1"/>
</dbReference>
<dbReference type="PANTHER" id="PTHR42732:SF1">
    <property type="entry name" value="BETA-MANNOSIDASE"/>
    <property type="match status" value="1"/>
</dbReference>
<gene>
    <name evidence="8" type="ORF">H9890_02025</name>
</gene>
<reference evidence="8" key="1">
    <citation type="journal article" date="2021" name="PeerJ">
        <title>Extensive microbial diversity within the chicken gut microbiome revealed by metagenomics and culture.</title>
        <authorList>
            <person name="Gilroy R."/>
            <person name="Ravi A."/>
            <person name="Getino M."/>
            <person name="Pursley I."/>
            <person name="Horton D.L."/>
            <person name="Alikhan N.F."/>
            <person name="Baker D."/>
            <person name="Gharbi K."/>
            <person name="Hall N."/>
            <person name="Watson M."/>
            <person name="Adriaenssens E.M."/>
            <person name="Foster-Nyarko E."/>
            <person name="Jarju S."/>
            <person name="Secka A."/>
            <person name="Antonio M."/>
            <person name="Oren A."/>
            <person name="Chaudhuri R.R."/>
            <person name="La Ragione R."/>
            <person name="Hildebrand F."/>
            <person name="Pallen M.J."/>
        </authorList>
    </citation>
    <scope>NUCLEOTIDE SEQUENCE</scope>
    <source>
        <strain evidence="8">ChiHcolR34-3080</strain>
    </source>
</reference>
<dbReference type="Gene3D" id="3.20.20.80">
    <property type="entry name" value="Glycosidases"/>
    <property type="match status" value="1"/>
</dbReference>
<dbReference type="Pfam" id="PF02837">
    <property type="entry name" value="Glyco_hydro_2_N"/>
    <property type="match status" value="1"/>
</dbReference>
<comment type="caution">
    <text evidence="8">The sequence shown here is derived from an EMBL/GenBank/DDBJ whole genome shotgun (WGS) entry which is preliminary data.</text>
</comment>
<evidence type="ECO:0000256" key="2">
    <source>
        <dbReference type="ARBA" id="ARBA00022801"/>
    </source>
</evidence>
<dbReference type="InterPro" id="IPR006104">
    <property type="entry name" value="Glyco_hydro_2_N"/>
</dbReference>
<feature type="domain" description="Glycoside hydrolase family 2 immunoglobulin-like beta-sandwich" evidence="5">
    <location>
        <begin position="187"/>
        <end position="260"/>
    </location>
</feature>
<sequence>MERTEHFDWNDGWFFTPQFTPALLEADCSDPALTPVRLPHTVKTLPFNYCNENDYQLVSGYRRVFTAPKSWEGRTLLLTFGAAAHEAAVYCNGQRVGHHACGYTAFTVNLTGAVRLGKENVLAVRCDSRETLDIPPFGGQTETLTYGGLYRGVYLGVKENAWLRDVFIQAGTDGAFRIYSAAEGETVGCALEAEIRAPSGRRAAYVGELSLPISGTLNGVQPWSCEHPTLYTLTVRLIRPGTGGLPDRVLDQKVIRFGFRTIQFVAGGLYLNGVRTELRGLVRHQSWPYQGYAMPDSLQRLDAQILKKELGCNAVRCCCPPSPAFLDACDEAGLLVFVEMPGQRSIGGPAWKAQALQNCREMVCQCRNHPSVFLWGVRVPGSADDSDFYKKTNEAARRLDPTRPTGGSRRAKKSQLLEDVYAYDDFSFAGAGAGAGCLPKASVTPDLRKGYLISGYGGMMYPAKSFDSAAARLSQALRYAAVLNDAAAQQGVAGSFGWCMTDYNVHPAYGSGDRVCYQGVLDLFRNEKLAAAVFASQKTPRVPSDIVLEVSPAAAFGDMPAGYPGGCWAFTNADAVRMYRDGDLIAVFTPDRQGRFAALAHPPIQIDDFVGPLLEKYEGIAHGEAVQLAACLNALRRDPGAPSPLLRARLTRLMRTLRMNEATVIRLYRTYIGVLGGPPGVFRFEAVWRERVVRTVVQEPAQRVRLECTVRNAILTDGPAWDCAAVSLRAIDQNGRLLPYCSEAVRLSVEGPAHLIGPAVVPLRGGMAGTYLATEGVAGRATLRCRMEGALDTEASVIIRRREN</sequence>
<dbReference type="GO" id="GO:0005975">
    <property type="term" value="P:carbohydrate metabolic process"/>
    <property type="evidence" value="ECO:0007669"/>
    <property type="project" value="InterPro"/>
</dbReference>
<feature type="domain" description="Glycoside hydrolase family 2 catalytic" evidence="6">
    <location>
        <begin position="267"/>
        <end position="405"/>
    </location>
</feature>
<dbReference type="SUPFAM" id="SSF51445">
    <property type="entry name" value="(Trans)glycosidases"/>
    <property type="match status" value="1"/>
</dbReference>
<feature type="compositionally biased region" description="Basic and acidic residues" evidence="4">
    <location>
        <begin position="392"/>
        <end position="401"/>
    </location>
</feature>
<dbReference type="InterPro" id="IPR013783">
    <property type="entry name" value="Ig-like_fold"/>
</dbReference>
<evidence type="ECO:0000313" key="8">
    <source>
        <dbReference type="EMBL" id="HIW08163.1"/>
    </source>
</evidence>
<dbReference type="Gene3D" id="2.60.40.10">
    <property type="entry name" value="Immunoglobulins"/>
    <property type="match status" value="1"/>
</dbReference>
<keyword evidence="2 8" id="KW-0378">Hydrolase</keyword>
<evidence type="ECO:0000256" key="4">
    <source>
        <dbReference type="SAM" id="MobiDB-lite"/>
    </source>
</evidence>
<feature type="domain" description="Glycosyl hydrolases family 2 sugar binding" evidence="7">
    <location>
        <begin position="45"/>
        <end position="126"/>
    </location>
</feature>
<dbReference type="InterPro" id="IPR017853">
    <property type="entry name" value="GH"/>
</dbReference>